<accession>A0A8S1H4B1</accession>
<feature type="transmembrane region" description="Helical" evidence="1">
    <location>
        <begin position="170"/>
        <end position="190"/>
    </location>
</feature>
<reference evidence="2" key="1">
    <citation type="submission" date="2020-10" db="EMBL/GenBank/DDBJ databases">
        <authorList>
            <person name="Kikuchi T."/>
        </authorList>
    </citation>
    <scope>NUCLEOTIDE SEQUENCE</scope>
    <source>
        <strain evidence="2">NKZ352</strain>
    </source>
</reference>
<feature type="transmembrane region" description="Helical" evidence="1">
    <location>
        <begin position="105"/>
        <end position="127"/>
    </location>
</feature>
<feature type="transmembrane region" description="Helical" evidence="1">
    <location>
        <begin position="69"/>
        <end position="93"/>
    </location>
</feature>
<keyword evidence="1" id="KW-0472">Membrane</keyword>
<dbReference type="AlphaFoldDB" id="A0A8S1H4B1"/>
<feature type="transmembrane region" description="Helical" evidence="1">
    <location>
        <begin position="147"/>
        <end position="164"/>
    </location>
</feature>
<dbReference type="OrthoDB" id="5855319at2759"/>
<dbReference type="Pfam" id="PF10318">
    <property type="entry name" value="7TM_GPCR_Srh"/>
    <property type="match status" value="3"/>
</dbReference>
<dbReference type="PANTHER" id="PTHR22941:SF307">
    <property type="entry name" value="SERPENTINE RECEPTOR, CLASS H"/>
    <property type="match status" value="1"/>
</dbReference>
<gene>
    <name evidence="2" type="ORF">CAUJ_LOCUS5527</name>
</gene>
<comment type="caution">
    <text evidence="2">The sequence shown here is derived from an EMBL/GenBank/DDBJ whole genome shotgun (WGS) entry which is preliminary data.</text>
</comment>
<evidence type="ECO:0000313" key="3">
    <source>
        <dbReference type="Proteomes" id="UP000835052"/>
    </source>
</evidence>
<keyword evidence="1" id="KW-1133">Transmembrane helix</keyword>
<dbReference type="PANTHER" id="PTHR22941">
    <property type="entry name" value="SERPENTINE RECEPTOR"/>
    <property type="match status" value="1"/>
</dbReference>
<organism evidence="2 3">
    <name type="scientific">Caenorhabditis auriculariae</name>
    <dbReference type="NCBI Taxonomy" id="2777116"/>
    <lineage>
        <taxon>Eukaryota</taxon>
        <taxon>Metazoa</taxon>
        <taxon>Ecdysozoa</taxon>
        <taxon>Nematoda</taxon>
        <taxon>Chromadorea</taxon>
        <taxon>Rhabditida</taxon>
        <taxon>Rhabditina</taxon>
        <taxon>Rhabditomorpha</taxon>
        <taxon>Rhabditoidea</taxon>
        <taxon>Rhabditidae</taxon>
        <taxon>Peloderinae</taxon>
        <taxon>Caenorhabditis</taxon>
    </lineage>
</organism>
<feature type="transmembrane region" description="Helical" evidence="1">
    <location>
        <begin position="26"/>
        <end position="48"/>
    </location>
</feature>
<dbReference type="Proteomes" id="UP000835052">
    <property type="component" value="Unassembled WGS sequence"/>
</dbReference>
<keyword evidence="3" id="KW-1185">Reference proteome</keyword>
<proteinExistence type="predicted"/>
<protein>
    <submittedName>
        <fullName evidence="2">Uncharacterized protein</fullName>
    </submittedName>
</protein>
<name>A0A8S1H4B1_9PELO</name>
<evidence type="ECO:0000256" key="1">
    <source>
        <dbReference type="SAM" id="Phobius"/>
    </source>
</evidence>
<keyword evidence="1" id="KW-0812">Transmembrane</keyword>
<feature type="transmembrane region" description="Helical" evidence="1">
    <location>
        <begin position="270"/>
        <end position="295"/>
    </location>
</feature>
<evidence type="ECO:0000313" key="2">
    <source>
        <dbReference type="EMBL" id="CAD6189608.1"/>
    </source>
</evidence>
<dbReference type="InterPro" id="IPR053220">
    <property type="entry name" value="Nematode_rcpt-like_serp_H"/>
</dbReference>
<feature type="transmembrane region" description="Helical" evidence="1">
    <location>
        <begin position="210"/>
        <end position="233"/>
    </location>
</feature>
<sequence length="346" mass="39129">MVTPLFYLPVLAGCSLGWLQTVEIPIIVQLVIGGFTFLSVQFSVLALFEYRHHNVLPFYSPFRFKTSTRIWITLGNCAFASSAVVLLILLAPADQHKAKLQVIEFYMTLITVIVAFQLVFLCAHGLYVLDKQSGHMSAKTRQLQKTFFYSLIGQISVPMIFLGGPLGLSAWLATTEISTLDVVLSILLLFEHRHHSVLPMKSPFRFRTRVRILLILSNCFLCTGGLIFLIVTAPGNQLAAKWKVVEMMQCIPPHIFTSCSLVLDLTSKPAWFLCVLAVVIVSQFVFFCAHGLYVLNKQSAHMSAKTRQMQKTFFYNLCGQTKDLPNEMFPVENRTKDKHSYCKLYE</sequence>
<dbReference type="InterPro" id="IPR019422">
    <property type="entry name" value="7TM_GPCR_serpentine_rcpt_Srh"/>
</dbReference>
<dbReference type="EMBL" id="CAJGYM010000011">
    <property type="protein sequence ID" value="CAD6189608.1"/>
    <property type="molecule type" value="Genomic_DNA"/>
</dbReference>